<protein>
    <submittedName>
        <fullName evidence="6">IclR family transcriptional regulator</fullName>
    </submittedName>
</protein>
<gene>
    <name evidence="6" type="ORF">ACFP3V_27510</name>
</gene>
<dbReference type="InterPro" id="IPR036390">
    <property type="entry name" value="WH_DNA-bd_sf"/>
</dbReference>
<reference evidence="7" key="1">
    <citation type="journal article" date="2019" name="Int. J. Syst. Evol. Microbiol.">
        <title>The Global Catalogue of Microorganisms (GCM) 10K type strain sequencing project: providing services to taxonomists for standard genome sequencing and annotation.</title>
        <authorList>
            <consortium name="The Broad Institute Genomics Platform"/>
            <consortium name="The Broad Institute Genome Sequencing Center for Infectious Disease"/>
            <person name="Wu L."/>
            <person name="Ma J."/>
        </authorList>
    </citation>
    <scope>NUCLEOTIDE SEQUENCE [LARGE SCALE GENOMIC DNA]</scope>
    <source>
        <strain evidence="7">JCM 4816</strain>
    </source>
</reference>
<dbReference type="InterPro" id="IPR014757">
    <property type="entry name" value="Tscrpt_reg_IclR_C"/>
</dbReference>
<evidence type="ECO:0000256" key="3">
    <source>
        <dbReference type="ARBA" id="ARBA00023163"/>
    </source>
</evidence>
<dbReference type="SMART" id="SM00346">
    <property type="entry name" value="HTH_ICLR"/>
    <property type="match status" value="1"/>
</dbReference>
<dbReference type="Gene3D" id="3.30.450.40">
    <property type="match status" value="1"/>
</dbReference>
<accession>A0ABW1GBA1</accession>
<dbReference type="SUPFAM" id="SSF46785">
    <property type="entry name" value="Winged helix' DNA-binding domain"/>
    <property type="match status" value="1"/>
</dbReference>
<keyword evidence="7" id="KW-1185">Reference proteome</keyword>
<organism evidence="6 7">
    <name type="scientific">Streptacidiphilus monticola</name>
    <dbReference type="NCBI Taxonomy" id="2161674"/>
    <lineage>
        <taxon>Bacteria</taxon>
        <taxon>Bacillati</taxon>
        <taxon>Actinomycetota</taxon>
        <taxon>Actinomycetes</taxon>
        <taxon>Kitasatosporales</taxon>
        <taxon>Streptomycetaceae</taxon>
        <taxon>Streptacidiphilus</taxon>
    </lineage>
</organism>
<dbReference type="Proteomes" id="UP001596174">
    <property type="component" value="Unassembled WGS sequence"/>
</dbReference>
<evidence type="ECO:0000259" key="5">
    <source>
        <dbReference type="PROSITE" id="PS51078"/>
    </source>
</evidence>
<dbReference type="PANTHER" id="PTHR30136">
    <property type="entry name" value="HELIX-TURN-HELIX TRANSCRIPTIONAL REGULATOR, ICLR FAMILY"/>
    <property type="match status" value="1"/>
</dbReference>
<dbReference type="SUPFAM" id="SSF55781">
    <property type="entry name" value="GAF domain-like"/>
    <property type="match status" value="1"/>
</dbReference>
<dbReference type="InterPro" id="IPR029016">
    <property type="entry name" value="GAF-like_dom_sf"/>
</dbReference>
<dbReference type="PROSITE" id="PS51077">
    <property type="entry name" value="HTH_ICLR"/>
    <property type="match status" value="1"/>
</dbReference>
<dbReference type="InterPro" id="IPR036388">
    <property type="entry name" value="WH-like_DNA-bd_sf"/>
</dbReference>
<dbReference type="InterPro" id="IPR005471">
    <property type="entry name" value="Tscrpt_reg_IclR_N"/>
</dbReference>
<evidence type="ECO:0000259" key="4">
    <source>
        <dbReference type="PROSITE" id="PS51077"/>
    </source>
</evidence>
<evidence type="ECO:0000256" key="2">
    <source>
        <dbReference type="ARBA" id="ARBA00023125"/>
    </source>
</evidence>
<evidence type="ECO:0000256" key="1">
    <source>
        <dbReference type="ARBA" id="ARBA00023015"/>
    </source>
</evidence>
<dbReference type="PANTHER" id="PTHR30136:SF24">
    <property type="entry name" value="HTH-TYPE TRANSCRIPTIONAL REPRESSOR ALLR"/>
    <property type="match status" value="1"/>
</dbReference>
<evidence type="ECO:0000313" key="6">
    <source>
        <dbReference type="EMBL" id="MFC5910939.1"/>
    </source>
</evidence>
<dbReference type="InterPro" id="IPR050707">
    <property type="entry name" value="HTH_MetabolicPath_Reg"/>
</dbReference>
<evidence type="ECO:0000313" key="7">
    <source>
        <dbReference type="Proteomes" id="UP001596174"/>
    </source>
</evidence>
<keyword evidence="2" id="KW-0238">DNA-binding</keyword>
<dbReference type="Pfam" id="PF01614">
    <property type="entry name" value="IclR_C"/>
    <property type="match status" value="1"/>
</dbReference>
<keyword evidence="3" id="KW-0804">Transcription</keyword>
<dbReference type="EMBL" id="JBHSQJ010000138">
    <property type="protein sequence ID" value="MFC5910939.1"/>
    <property type="molecule type" value="Genomic_DNA"/>
</dbReference>
<name>A0ABW1GBA1_9ACTN</name>
<keyword evidence="1" id="KW-0805">Transcription regulation</keyword>
<feature type="domain" description="IclR-ED" evidence="5">
    <location>
        <begin position="62"/>
        <end position="245"/>
    </location>
</feature>
<dbReference type="Pfam" id="PF09339">
    <property type="entry name" value="HTH_IclR"/>
    <property type="match status" value="1"/>
</dbReference>
<dbReference type="Gene3D" id="1.10.10.10">
    <property type="entry name" value="Winged helix-like DNA-binding domain superfamily/Winged helix DNA-binding domain"/>
    <property type="match status" value="1"/>
</dbReference>
<sequence length="254" mass="27645">MSQTVSRALRLLAELGEGERTLDQLAEALGVHKTTALRLLQSLEQDRFVHRDSAFRYHLGAGLFALASLALEQRPIRRIAAPHLAELNAATGQTVHLAALEAGEVVYIDKYDSRHPVRMYSRIGLRAGLHNTAVAKVLLAGLPLAERRRIARGIDYVRSTERTLTDPQALLAELERVAEQGWAEDRAEHESFINCVAAPVRDASGRVAAAVSVSVPDVVLPYDQVLELLPQLLATARAVSADAGYVPPATREGL</sequence>
<feature type="domain" description="HTH iclR-type" evidence="4">
    <location>
        <begin position="2"/>
        <end position="61"/>
    </location>
</feature>
<dbReference type="RefSeq" id="WP_380588963.1">
    <property type="nucleotide sequence ID" value="NZ_JBHSQJ010000138.1"/>
</dbReference>
<dbReference type="PROSITE" id="PS51078">
    <property type="entry name" value="ICLR_ED"/>
    <property type="match status" value="1"/>
</dbReference>
<comment type="caution">
    <text evidence="6">The sequence shown here is derived from an EMBL/GenBank/DDBJ whole genome shotgun (WGS) entry which is preliminary data.</text>
</comment>
<proteinExistence type="predicted"/>